<comment type="caution">
    <text evidence="1">The sequence shown here is derived from an EMBL/GenBank/DDBJ whole genome shotgun (WGS) entry which is preliminary data.</text>
</comment>
<gene>
    <name evidence="1" type="ORF">HPB47_025267</name>
</gene>
<accession>A0AC60Q1Y2</accession>
<sequence>MVVRITGVKFSCLCVPKEASKDEVTAHFDCPVFQYQTLRVLALPPRWLDLFRPLLWGLFCSRFPGWRRPLFLDMGLRLSLLSLLHVFLTSSRIRLWSLSHWLFLSLPLYCIPAALFFLMLHPP</sequence>
<evidence type="ECO:0000313" key="1">
    <source>
        <dbReference type="EMBL" id="KAG0427682.1"/>
    </source>
</evidence>
<dbReference type="EMBL" id="JABSTQ010009600">
    <property type="protein sequence ID" value="KAG0427682.1"/>
    <property type="molecule type" value="Genomic_DNA"/>
</dbReference>
<organism evidence="1 2">
    <name type="scientific">Ixodes persulcatus</name>
    <name type="common">Taiga tick</name>
    <dbReference type="NCBI Taxonomy" id="34615"/>
    <lineage>
        <taxon>Eukaryota</taxon>
        <taxon>Metazoa</taxon>
        <taxon>Ecdysozoa</taxon>
        <taxon>Arthropoda</taxon>
        <taxon>Chelicerata</taxon>
        <taxon>Arachnida</taxon>
        <taxon>Acari</taxon>
        <taxon>Parasitiformes</taxon>
        <taxon>Ixodida</taxon>
        <taxon>Ixodoidea</taxon>
        <taxon>Ixodidae</taxon>
        <taxon>Ixodinae</taxon>
        <taxon>Ixodes</taxon>
    </lineage>
</organism>
<name>A0AC60Q1Y2_IXOPE</name>
<dbReference type="Proteomes" id="UP000805193">
    <property type="component" value="Unassembled WGS sequence"/>
</dbReference>
<keyword evidence="2" id="KW-1185">Reference proteome</keyword>
<reference evidence="1 2" key="1">
    <citation type="journal article" date="2020" name="Cell">
        <title>Large-Scale Comparative Analyses of Tick Genomes Elucidate Their Genetic Diversity and Vector Capacities.</title>
        <authorList>
            <consortium name="Tick Genome and Microbiome Consortium (TIGMIC)"/>
            <person name="Jia N."/>
            <person name="Wang J."/>
            <person name="Shi W."/>
            <person name="Du L."/>
            <person name="Sun Y."/>
            <person name="Zhan W."/>
            <person name="Jiang J.F."/>
            <person name="Wang Q."/>
            <person name="Zhang B."/>
            <person name="Ji P."/>
            <person name="Bell-Sakyi L."/>
            <person name="Cui X.M."/>
            <person name="Yuan T.T."/>
            <person name="Jiang B.G."/>
            <person name="Yang W.F."/>
            <person name="Lam T.T."/>
            <person name="Chang Q.C."/>
            <person name="Ding S.J."/>
            <person name="Wang X.J."/>
            <person name="Zhu J.G."/>
            <person name="Ruan X.D."/>
            <person name="Zhao L."/>
            <person name="Wei J.T."/>
            <person name="Ye R.Z."/>
            <person name="Que T.C."/>
            <person name="Du C.H."/>
            <person name="Zhou Y.H."/>
            <person name="Cheng J.X."/>
            <person name="Dai P.F."/>
            <person name="Guo W.B."/>
            <person name="Han X.H."/>
            <person name="Huang E.J."/>
            <person name="Li L.F."/>
            <person name="Wei W."/>
            <person name="Gao Y.C."/>
            <person name="Liu J.Z."/>
            <person name="Shao H.Z."/>
            <person name="Wang X."/>
            <person name="Wang C.C."/>
            <person name="Yang T.C."/>
            <person name="Huo Q.B."/>
            <person name="Li W."/>
            <person name="Chen H.Y."/>
            <person name="Chen S.E."/>
            <person name="Zhou L.G."/>
            <person name="Ni X.B."/>
            <person name="Tian J.H."/>
            <person name="Sheng Y."/>
            <person name="Liu T."/>
            <person name="Pan Y.S."/>
            <person name="Xia L.Y."/>
            <person name="Li J."/>
            <person name="Zhao F."/>
            <person name="Cao W.C."/>
        </authorList>
    </citation>
    <scope>NUCLEOTIDE SEQUENCE [LARGE SCALE GENOMIC DNA]</scope>
    <source>
        <strain evidence="1">Iper-2018</strain>
    </source>
</reference>
<protein>
    <submittedName>
        <fullName evidence="1">Uncharacterized protein</fullName>
    </submittedName>
</protein>
<proteinExistence type="predicted"/>
<evidence type="ECO:0000313" key="2">
    <source>
        <dbReference type="Proteomes" id="UP000805193"/>
    </source>
</evidence>